<comment type="pathway">
    <text evidence="2">Lipid metabolism; sphingolipid metabolism.</text>
</comment>
<evidence type="ECO:0000256" key="16">
    <source>
        <dbReference type="SAM" id="Phobius"/>
    </source>
</evidence>
<evidence type="ECO:0000256" key="2">
    <source>
        <dbReference type="ARBA" id="ARBA00004760"/>
    </source>
</evidence>
<comment type="function">
    <text evidence="14">Component of the serine palmitoyltransferase multisubunit enzyme (SPT) that catalyzes the initial and rate-limiting step in sphingolipid biosynthesis by condensing L-serine and activated acyl-CoA (most commonly palmitoyl-CoA) to form long-chain bases. The SPT complex is composed of SPTLC1, SPTLC2 or SPTLC3 and SPTSSA or SPTSSB. Within this complex, the heterodimer consisting of SPTLC1 and SPTLC2/SPTLC3 forms the catalytic core. Within the SPT complex, SPTSSB stimulates the catalytic activity and plays a role in substrate specificity. SPT complexes with this subunit showing a preference for longer acyl-CoAs. The SPTLC1-SPTLC2-SPTSSB complex shows a strong preference for C18-CoA substrate, while the SPTLC1-SPTLC3-SPTSSB isozyme displays an ability to use a broader range of acyl-CoAs, without apparent preference.</text>
</comment>
<feature type="transmembrane region" description="Helical" evidence="16">
    <location>
        <begin position="56"/>
        <end position="76"/>
    </location>
</feature>
<dbReference type="KEGG" id="pbi:103065184"/>
<evidence type="ECO:0000256" key="4">
    <source>
        <dbReference type="ARBA" id="ARBA00022692"/>
    </source>
</evidence>
<keyword evidence="17" id="KW-1185">Reference proteome</keyword>
<dbReference type="AlphaFoldDB" id="A0A9F5J6Y6"/>
<evidence type="ECO:0000256" key="8">
    <source>
        <dbReference type="ARBA" id="ARBA00023098"/>
    </source>
</evidence>
<dbReference type="OMA" id="NITMLVM"/>
<sequence length="93" mass="11300">MTNLQEIITGYRTTFQKQRLMAVGTMKRVKNYFRWLYFQYLLITCCIDLEPWENVLANIFVITIITMLAFTMYVFIPIHLHMAFQFFLQFLNK</sequence>
<evidence type="ECO:0000256" key="12">
    <source>
        <dbReference type="ARBA" id="ARBA00041982"/>
    </source>
</evidence>
<keyword evidence="5" id="KW-0256">Endoplasmic reticulum</keyword>
<gene>
    <name evidence="18" type="primary">LOC103065184</name>
</gene>
<dbReference type="GO" id="GO:0007029">
    <property type="term" value="P:endoplasmic reticulum organization"/>
    <property type="evidence" value="ECO:0007669"/>
    <property type="project" value="TreeGrafter"/>
</dbReference>
<evidence type="ECO:0000256" key="14">
    <source>
        <dbReference type="ARBA" id="ARBA00045772"/>
    </source>
</evidence>
<protein>
    <recommendedName>
        <fullName evidence="11">Serine palmitoyltransferase small subunit B</fullName>
    </recommendedName>
    <alternativeName>
        <fullName evidence="13">Protein ADMP</fullName>
    </alternativeName>
    <alternativeName>
        <fullName evidence="12">Small subunit of serine palmitoyltransferase B</fullName>
    </alternativeName>
</protein>
<keyword evidence="8" id="KW-0443">Lipid metabolism</keyword>
<comment type="similarity">
    <text evidence="10">Belongs to the SPTSS family. SPTSSB subfamily.</text>
</comment>
<keyword evidence="9 16" id="KW-0472">Membrane</keyword>
<dbReference type="Pfam" id="PF11779">
    <property type="entry name" value="SPT_ssu-like"/>
    <property type="match status" value="1"/>
</dbReference>
<accession>A0A9F5J6Y6</accession>
<evidence type="ECO:0000256" key="9">
    <source>
        <dbReference type="ARBA" id="ARBA00023136"/>
    </source>
</evidence>
<evidence type="ECO:0000256" key="15">
    <source>
        <dbReference type="ARBA" id="ARBA00046416"/>
    </source>
</evidence>
<dbReference type="PANTHER" id="PTHR28612">
    <property type="entry name" value="SERINE PALMITOYLTRANSFERASE SMALL SUBUNIT B"/>
    <property type="match status" value="1"/>
</dbReference>
<evidence type="ECO:0000256" key="3">
    <source>
        <dbReference type="ARBA" id="ARBA00004991"/>
    </source>
</evidence>
<name>A0A9F5J6Y6_PYTBI</name>
<evidence type="ECO:0000313" key="18">
    <source>
        <dbReference type="RefSeq" id="XP_025028623.1"/>
    </source>
</evidence>
<comment type="subcellular location">
    <subcellularLocation>
        <location evidence="1">Endoplasmic reticulum membrane</location>
        <topology evidence="1">Multi-pass membrane protein</topology>
    </subcellularLocation>
</comment>
<dbReference type="PANTHER" id="PTHR28612:SF1">
    <property type="entry name" value="SERINE PALMITOYLTRANSFERASE SMALL SUBUNIT B"/>
    <property type="match status" value="1"/>
</dbReference>
<evidence type="ECO:0000256" key="1">
    <source>
        <dbReference type="ARBA" id="ARBA00004477"/>
    </source>
</evidence>
<keyword evidence="7 16" id="KW-1133">Transmembrane helix</keyword>
<organism evidence="17 18">
    <name type="scientific">Python bivittatus</name>
    <name type="common">Burmese python</name>
    <name type="synonym">Python molurus bivittatus</name>
    <dbReference type="NCBI Taxonomy" id="176946"/>
    <lineage>
        <taxon>Eukaryota</taxon>
        <taxon>Metazoa</taxon>
        <taxon>Chordata</taxon>
        <taxon>Craniata</taxon>
        <taxon>Vertebrata</taxon>
        <taxon>Euteleostomi</taxon>
        <taxon>Lepidosauria</taxon>
        <taxon>Squamata</taxon>
        <taxon>Bifurcata</taxon>
        <taxon>Unidentata</taxon>
        <taxon>Episquamata</taxon>
        <taxon>Toxicofera</taxon>
        <taxon>Serpentes</taxon>
        <taxon>Henophidia</taxon>
        <taxon>Pythonidae</taxon>
        <taxon>Python</taxon>
    </lineage>
</organism>
<dbReference type="OrthoDB" id="202672at2759"/>
<dbReference type="Proteomes" id="UP000695026">
    <property type="component" value="Unplaced"/>
</dbReference>
<dbReference type="GO" id="GO:0005789">
    <property type="term" value="C:endoplasmic reticulum membrane"/>
    <property type="evidence" value="ECO:0007669"/>
    <property type="project" value="UniProtKB-SubCell"/>
</dbReference>
<evidence type="ECO:0000256" key="11">
    <source>
        <dbReference type="ARBA" id="ARBA00041140"/>
    </source>
</evidence>
<evidence type="ECO:0000313" key="17">
    <source>
        <dbReference type="Proteomes" id="UP000695026"/>
    </source>
</evidence>
<comment type="subunit">
    <text evidence="15">Component of the serine palmitoyltransferase (SPT) complex, which is composed of SPTLC1, SPTLC2 or SPTLC3 and SPTSSA or SPTSSB. The heterodimer consisting of SPTLC1 and SPTLC2/SPTLC3 forms the catalytic core of the enzyme, while SPTSSA or SPTSSB subunits determine substrate specificity. SPT also interacts with ORMDL proteins, especially ORMDL3, which negatively regulate SPT activity in the presence of ceramides.</text>
</comment>
<dbReference type="RefSeq" id="XP_025028623.1">
    <property type="nucleotide sequence ID" value="XM_025172855.1"/>
</dbReference>
<keyword evidence="4 16" id="KW-0812">Transmembrane</keyword>
<evidence type="ECO:0000256" key="6">
    <source>
        <dbReference type="ARBA" id="ARBA00022919"/>
    </source>
</evidence>
<dbReference type="GO" id="GO:0046513">
    <property type="term" value="P:ceramide biosynthetic process"/>
    <property type="evidence" value="ECO:0007669"/>
    <property type="project" value="TreeGrafter"/>
</dbReference>
<keyword evidence="6" id="KW-0746">Sphingolipid metabolism</keyword>
<dbReference type="GO" id="GO:0004758">
    <property type="term" value="F:serine C-palmitoyltransferase activity"/>
    <property type="evidence" value="ECO:0007669"/>
    <property type="project" value="TreeGrafter"/>
</dbReference>
<feature type="transmembrane region" description="Helical" evidence="16">
    <location>
        <begin position="32"/>
        <end position="50"/>
    </location>
</feature>
<dbReference type="GeneID" id="103065184"/>
<evidence type="ECO:0000256" key="10">
    <source>
        <dbReference type="ARBA" id="ARBA00038059"/>
    </source>
</evidence>
<dbReference type="GO" id="GO:0017059">
    <property type="term" value="C:serine palmitoyltransferase complex"/>
    <property type="evidence" value="ECO:0007669"/>
    <property type="project" value="TreeGrafter"/>
</dbReference>
<comment type="pathway">
    <text evidence="3">Sphingolipid metabolism.</text>
</comment>
<evidence type="ECO:0000256" key="13">
    <source>
        <dbReference type="ARBA" id="ARBA00042334"/>
    </source>
</evidence>
<evidence type="ECO:0000256" key="5">
    <source>
        <dbReference type="ARBA" id="ARBA00022824"/>
    </source>
</evidence>
<proteinExistence type="inferred from homology"/>
<evidence type="ECO:0000256" key="7">
    <source>
        <dbReference type="ARBA" id="ARBA00022989"/>
    </source>
</evidence>
<dbReference type="InterPro" id="IPR024512">
    <property type="entry name" value="Ser_palmitoyltrfase_ssu-like"/>
</dbReference>
<reference evidence="18" key="1">
    <citation type="submission" date="2025-08" db="UniProtKB">
        <authorList>
            <consortium name="RefSeq"/>
        </authorList>
    </citation>
    <scope>IDENTIFICATION</scope>
    <source>
        <tissue evidence="18">Liver</tissue>
    </source>
</reference>